<evidence type="ECO:0000313" key="2">
    <source>
        <dbReference type="Proteomes" id="UP000737402"/>
    </source>
</evidence>
<dbReference type="InterPro" id="IPR038765">
    <property type="entry name" value="Papain-like_cys_pep_sf"/>
</dbReference>
<sequence length="252" mass="29303">MNAPKNILEVWRKFDDVGMDTITKAFFYDKRKKRQRTVAEMKEHYEGFGAGGNCFDLAIWLLAELNEAGIEAYPIGHDFFDEKAHVALIALGEDGEKYYCDLGDQWIQPILIEKNDRFIEGKLAGFFPGAYVKVETKEKEFNISYIRNNGKISMQTFPLTRYTNEDLLRAGELSQARIWKALCEKRVRREGTDEVTHWEFYNWKSFESSLSGLNKEPELSSKDEWAERIALNMGMDLEFVKAALSKFEYIEK</sequence>
<dbReference type="EMBL" id="JAFBED010000014">
    <property type="protein sequence ID" value="MBM7622141.1"/>
    <property type="molecule type" value="Genomic_DNA"/>
</dbReference>
<gene>
    <name evidence="1" type="ORF">JOC95_004052</name>
</gene>
<keyword evidence="2" id="KW-1185">Reference proteome</keyword>
<organism evidence="1 2">
    <name type="scientific">Sutcliffiella tianshenii</name>
    <dbReference type="NCBI Taxonomy" id="1463404"/>
    <lineage>
        <taxon>Bacteria</taxon>
        <taxon>Bacillati</taxon>
        <taxon>Bacillota</taxon>
        <taxon>Bacilli</taxon>
        <taxon>Bacillales</taxon>
        <taxon>Bacillaceae</taxon>
        <taxon>Sutcliffiella</taxon>
    </lineage>
</organism>
<name>A0ABS2P5A7_9BACI</name>
<accession>A0ABS2P5A7</accession>
<proteinExistence type="predicted"/>
<dbReference type="RefSeq" id="WP_204419499.1">
    <property type="nucleotide sequence ID" value="NZ_JAFBED010000014.1"/>
</dbReference>
<protein>
    <recommendedName>
        <fullName evidence="3">N-acetyltransferase</fullName>
    </recommendedName>
</protein>
<dbReference type="Proteomes" id="UP000737402">
    <property type="component" value="Unassembled WGS sequence"/>
</dbReference>
<dbReference type="InterPro" id="IPR053710">
    <property type="entry name" value="Arylamine_NAT_domain_sf"/>
</dbReference>
<dbReference type="Gene3D" id="3.30.2140.20">
    <property type="match status" value="1"/>
</dbReference>
<comment type="caution">
    <text evidence="1">The sequence shown here is derived from an EMBL/GenBank/DDBJ whole genome shotgun (WGS) entry which is preliminary data.</text>
</comment>
<dbReference type="SUPFAM" id="SSF54001">
    <property type="entry name" value="Cysteine proteinases"/>
    <property type="match status" value="1"/>
</dbReference>
<evidence type="ECO:0000313" key="1">
    <source>
        <dbReference type="EMBL" id="MBM7622141.1"/>
    </source>
</evidence>
<evidence type="ECO:0008006" key="3">
    <source>
        <dbReference type="Google" id="ProtNLM"/>
    </source>
</evidence>
<reference evidence="1 2" key="1">
    <citation type="submission" date="2021-01" db="EMBL/GenBank/DDBJ databases">
        <title>Genomic Encyclopedia of Type Strains, Phase IV (KMG-IV): sequencing the most valuable type-strain genomes for metagenomic binning, comparative biology and taxonomic classification.</title>
        <authorList>
            <person name="Goeker M."/>
        </authorList>
    </citation>
    <scope>NUCLEOTIDE SEQUENCE [LARGE SCALE GENOMIC DNA]</scope>
    <source>
        <strain evidence="1 2">DSM 25879</strain>
    </source>
</reference>